<reference evidence="1" key="1">
    <citation type="submission" date="2020-04" db="EMBL/GenBank/DDBJ databases">
        <authorList>
            <person name="Broberg M."/>
        </authorList>
    </citation>
    <scope>NUCLEOTIDE SEQUENCE</scope>
</reference>
<keyword evidence="2" id="KW-1185">Reference proteome</keyword>
<dbReference type="EMBL" id="CADEHS020000037">
    <property type="protein sequence ID" value="CAG9948755.1"/>
    <property type="molecule type" value="Genomic_DNA"/>
</dbReference>
<proteinExistence type="predicted"/>
<name>A0ACA9U669_BIOOC</name>
<sequence length="255" mass="28621">MGEQKKAFRPSFFERIAISLFHLINRVVPWFKLPTFLGAINLALLRIELRGYNLHDGYASGSEQGSPGDTPMKDGRFQTARNSDGQFNSLEQPRMGCTGMRFGRNFPESTARNQLKRNCGPQTRELSVRSSWHAKRAGSSQRQHLICSRLLGFSSRRTIGSTTSSNMRENEPHDIPLPPGHSWQGKMTLPKTKPDEILDPSDVKCPGYKNINTAWWDGSQIYGSTEEATRALRTSRPDGKLELAENRTGGFHTKG</sequence>
<comment type="caution">
    <text evidence="1">The sequence shown here is derived from an EMBL/GenBank/DDBJ whole genome shotgun (WGS) entry which is preliminary data.</text>
</comment>
<accession>A0ACA9U669</accession>
<gene>
    <name evidence="1" type="ORF">CRV2_00022241</name>
</gene>
<evidence type="ECO:0000313" key="1">
    <source>
        <dbReference type="EMBL" id="CAG9948755.1"/>
    </source>
</evidence>
<organism evidence="1 2">
    <name type="scientific">Clonostachys rosea f. rosea IK726</name>
    <dbReference type="NCBI Taxonomy" id="1349383"/>
    <lineage>
        <taxon>Eukaryota</taxon>
        <taxon>Fungi</taxon>
        <taxon>Dikarya</taxon>
        <taxon>Ascomycota</taxon>
        <taxon>Pezizomycotina</taxon>
        <taxon>Sordariomycetes</taxon>
        <taxon>Hypocreomycetidae</taxon>
        <taxon>Hypocreales</taxon>
        <taxon>Bionectriaceae</taxon>
        <taxon>Clonostachys</taxon>
    </lineage>
</organism>
<dbReference type="Proteomes" id="UP000836387">
    <property type="component" value="Unassembled WGS sequence"/>
</dbReference>
<evidence type="ECO:0000313" key="2">
    <source>
        <dbReference type="Proteomes" id="UP000836387"/>
    </source>
</evidence>
<reference evidence="1" key="2">
    <citation type="submission" date="2021-10" db="EMBL/GenBank/DDBJ databases">
        <authorList>
            <person name="Piombo E."/>
        </authorList>
    </citation>
    <scope>NUCLEOTIDE SEQUENCE</scope>
</reference>
<protein>
    <submittedName>
        <fullName evidence="1">Uncharacterized protein</fullName>
    </submittedName>
</protein>